<evidence type="ECO:0000259" key="2">
    <source>
        <dbReference type="PROSITE" id="PS50969"/>
    </source>
</evidence>
<keyword evidence="4" id="KW-1185">Reference proteome</keyword>
<comment type="subcellular location">
    <subcellularLocation>
        <location evidence="1">Mitochondrion inner membrane</location>
        <topology evidence="1">Single-pass membrane protein</topology>
    </subcellularLocation>
</comment>
<keyword evidence="1" id="KW-0813">Transport</keyword>
<comment type="similarity">
    <text evidence="1">Belongs to the TIM50 family.</text>
</comment>
<dbReference type="PROSITE" id="PS50969">
    <property type="entry name" value="FCP1"/>
    <property type="match status" value="1"/>
</dbReference>
<accession>A0A7R8CP68</accession>
<keyword evidence="3" id="KW-0378">Hydrolase</keyword>
<feature type="domain" description="FCP1 homology" evidence="2">
    <location>
        <begin position="50"/>
        <end position="253"/>
    </location>
</feature>
<dbReference type="Pfam" id="PF03031">
    <property type="entry name" value="NIF"/>
    <property type="match status" value="1"/>
</dbReference>
<dbReference type="InterPro" id="IPR036412">
    <property type="entry name" value="HAD-like_sf"/>
</dbReference>
<keyword evidence="1" id="KW-0809">Transit peptide</keyword>
<dbReference type="SMART" id="SM00577">
    <property type="entry name" value="CPDc"/>
    <property type="match status" value="1"/>
</dbReference>
<evidence type="ECO:0000313" key="3">
    <source>
        <dbReference type="EMBL" id="CAF2883177.1"/>
    </source>
</evidence>
<dbReference type="Gene3D" id="3.40.50.1000">
    <property type="entry name" value="HAD superfamily/HAD-like"/>
    <property type="match status" value="1"/>
</dbReference>
<dbReference type="CDD" id="cd07521">
    <property type="entry name" value="HAD_FCP1-like"/>
    <property type="match status" value="1"/>
</dbReference>
<dbReference type="OrthoDB" id="277011at2759"/>
<evidence type="ECO:0000313" key="4">
    <source>
        <dbReference type="Proteomes" id="UP000675881"/>
    </source>
</evidence>
<dbReference type="InterPro" id="IPR023214">
    <property type="entry name" value="HAD_sf"/>
</dbReference>
<name>A0A7R8CP68_LEPSM</name>
<comment type="subunit">
    <text evidence="1">Component of the TIM23 complex.</text>
</comment>
<gene>
    <name evidence="3" type="ORF">LSAA_7124</name>
</gene>
<comment type="function">
    <text evidence="1">Essential component of the TIM23 complex, a complex that mediates the translocation of transit peptide-containing proteins across the mitochondrial inner membrane.</text>
</comment>
<reference evidence="3" key="1">
    <citation type="submission" date="2021-02" db="EMBL/GenBank/DDBJ databases">
        <authorList>
            <person name="Bekaert M."/>
        </authorList>
    </citation>
    <scope>NUCLEOTIDE SEQUENCE</scope>
    <source>
        <strain evidence="3">IoA-00</strain>
    </source>
</reference>
<dbReference type="AlphaFoldDB" id="A0A7R8CP68"/>
<dbReference type="GO" id="GO:0016787">
    <property type="term" value="F:hydrolase activity"/>
    <property type="evidence" value="ECO:0007669"/>
    <property type="project" value="UniProtKB-KW"/>
</dbReference>
<dbReference type="Proteomes" id="UP000675881">
    <property type="component" value="Chromosome 3"/>
</dbReference>
<dbReference type="PANTHER" id="PTHR12210">
    <property type="entry name" value="DULLARD PROTEIN PHOSPHATASE"/>
    <property type="match status" value="1"/>
</dbReference>
<protein>
    <recommendedName>
        <fullName evidence="1">Mitochondrial import inner membrane translocase subunit TIM50</fullName>
    </recommendedName>
</protein>
<organism evidence="3 4">
    <name type="scientific">Lepeophtheirus salmonis</name>
    <name type="common">Salmon louse</name>
    <name type="synonym">Caligus salmonis</name>
    <dbReference type="NCBI Taxonomy" id="72036"/>
    <lineage>
        <taxon>Eukaryota</taxon>
        <taxon>Metazoa</taxon>
        <taxon>Ecdysozoa</taxon>
        <taxon>Arthropoda</taxon>
        <taxon>Crustacea</taxon>
        <taxon>Multicrustacea</taxon>
        <taxon>Hexanauplia</taxon>
        <taxon>Copepoda</taxon>
        <taxon>Siphonostomatoida</taxon>
        <taxon>Caligidae</taxon>
        <taxon>Lepeophtheirus</taxon>
    </lineage>
</organism>
<keyword evidence="1" id="KW-0496">Mitochondrion</keyword>
<keyword evidence="1" id="KW-0653">Protein transport</keyword>
<dbReference type="EMBL" id="HG994582">
    <property type="protein sequence ID" value="CAF2883177.1"/>
    <property type="molecule type" value="Genomic_DNA"/>
</dbReference>
<keyword evidence="1" id="KW-0811">Translocation</keyword>
<dbReference type="GO" id="GO:0005744">
    <property type="term" value="C:TIM23 mitochondrial import inner membrane translocase complex"/>
    <property type="evidence" value="ECO:0007669"/>
    <property type="project" value="UniProtKB-UniRule"/>
</dbReference>
<sequence>MTNYKRRYFSEAHKKGASKLNKHKAQISHQVSTVSKQSSKQTLISIPPKDSTKKNTLVLDMDETLIHCVHIFEDDENEDEEPVAPPDSFFVNVQLSQQNVKRVLVKKRPYLDYFLREVSKDWEVVVFTASHPICARPILNTLDPDRSRISYRLYRRDLNSTLLVDNSFEAFGFQLNNGLLIKTWVDDPHDTELLRVLKDLQTIAFVSPWIAMIDGAIQFKIMSSRKRKILTDNEILDKLDEEYSDSDNENQNLSYGDRDDEDTPAGYFTKLSRKVLNSRGELIDKDISQDNCDEDFELIPSSFIQSTRKWISSIPAKKEIEPTIKQEPDIENNYLFIKLSLPTRKKRAIEIDEHYKRQTYCYCKVPLKMVYWERTGVSNNSIISEIMWCDTFQNVLSGIHFSDNAVESDDSFFKVHLLF</sequence>
<dbReference type="InterPro" id="IPR050365">
    <property type="entry name" value="TIM50"/>
</dbReference>
<dbReference type="InterPro" id="IPR004274">
    <property type="entry name" value="FCP1_dom"/>
</dbReference>
<proteinExistence type="inferred from homology"/>
<evidence type="ECO:0000256" key="1">
    <source>
        <dbReference type="RuleBase" id="RU365079"/>
    </source>
</evidence>
<dbReference type="GO" id="GO:0015031">
    <property type="term" value="P:protein transport"/>
    <property type="evidence" value="ECO:0007669"/>
    <property type="project" value="UniProtKB-KW"/>
</dbReference>
<dbReference type="SUPFAM" id="SSF56784">
    <property type="entry name" value="HAD-like"/>
    <property type="match status" value="1"/>
</dbReference>